<protein>
    <submittedName>
        <fullName evidence="2">Uncharacterized protein</fullName>
    </submittedName>
</protein>
<evidence type="ECO:0000313" key="2">
    <source>
        <dbReference type="EMBL" id="SBR76858.1"/>
    </source>
</evidence>
<evidence type="ECO:0000256" key="1">
    <source>
        <dbReference type="SAM" id="MobiDB-lite"/>
    </source>
</evidence>
<dbReference type="AlphaFoldDB" id="A0A1A8P6G9"/>
<reference evidence="2" key="2">
    <citation type="submission" date="2016-06" db="EMBL/GenBank/DDBJ databases">
        <title>The genome of a short-lived fish provides insights into sex chromosome evolution and the genetic control of aging.</title>
        <authorList>
            <person name="Reichwald K."/>
            <person name="Felder M."/>
            <person name="Petzold A."/>
            <person name="Koch P."/>
            <person name="Groth M."/>
            <person name="Platzer M."/>
        </authorList>
    </citation>
    <scope>NUCLEOTIDE SEQUENCE</scope>
    <source>
        <tissue evidence="2">Brain</tissue>
    </source>
</reference>
<sequence length="102" mass="10846">MLISQMLQVNVDARFTAEEVLSHPWVTDEAPVESSTVIGAEDHADGDAMESDCESPLLETNHPSSGSQKQQLVLGAGTHGCNNSVKYAGADPFSAPNTNKMM</sequence>
<organism evidence="2">
    <name type="scientific">Nothobranchius pienaari</name>
    <dbReference type="NCBI Taxonomy" id="704102"/>
    <lineage>
        <taxon>Eukaryota</taxon>
        <taxon>Metazoa</taxon>
        <taxon>Chordata</taxon>
        <taxon>Craniata</taxon>
        <taxon>Vertebrata</taxon>
        <taxon>Euteleostomi</taxon>
        <taxon>Actinopterygii</taxon>
        <taxon>Neopterygii</taxon>
        <taxon>Teleostei</taxon>
        <taxon>Neoteleostei</taxon>
        <taxon>Acanthomorphata</taxon>
        <taxon>Ovalentaria</taxon>
        <taxon>Atherinomorphae</taxon>
        <taxon>Cyprinodontiformes</taxon>
        <taxon>Nothobranchiidae</taxon>
        <taxon>Nothobranchius</taxon>
    </lineage>
</organism>
<name>A0A1A8P6G9_9TELE</name>
<accession>A0A1A8P6G9</accession>
<reference evidence="2" key="1">
    <citation type="submission" date="2016-05" db="EMBL/GenBank/DDBJ databases">
        <authorList>
            <person name="Lavstsen T."/>
            <person name="Jespersen J.S."/>
        </authorList>
    </citation>
    <scope>NUCLEOTIDE SEQUENCE</scope>
    <source>
        <tissue evidence="2">Brain</tissue>
    </source>
</reference>
<dbReference type="InterPro" id="IPR011009">
    <property type="entry name" value="Kinase-like_dom_sf"/>
</dbReference>
<dbReference type="SUPFAM" id="SSF56112">
    <property type="entry name" value="Protein kinase-like (PK-like)"/>
    <property type="match status" value="1"/>
</dbReference>
<gene>
    <name evidence="2" type="primary">Nfu_g_1_019153</name>
</gene>
<proteinExistence type="predicted"/>
<feature type="region of interest" description="Disordered" evidence="1">
    <location>
        <begin position="42"/>
        <end position="77"/>
    </location>
</feature>
<dbReference type="Gene3D" id="1.10.510.10">
    <property type="entry name" value="Transferase(Phosphotransferase) domain 1"/>
    <property type="match status" value="1"/>
</dbReference>
<dbReference type="EMBL" id="HAEG01006486">
    <property type="protein sequence ID" value="SBR76858.1"/>
    <property type="molecule type" value="Transcribed_RNA"/>
</dbReference>
<feature type="compositionally biased region" description="Polar residues" evidence="1">
    <location>
        <begin position="61"/>
        <end position="71"/>
    </location>
</feature>